<keyword evidence="2" id="KW-0862">Zinc</keyword>
<dbReference type="InterPro" id="IPR001878">
    <property type="entry name" value="Znf_CCHC"/>
</dbReference>
<dbReference type="InParanoid" id="S8E722"/>
<feature type="region of interest" description="Disordered" evidence="3">
    <location>
        <begin position="400"/>
        <end position="588"/>
    </location>
</feature>
<dbReference type="InterPro" id="IPR036875">
    <property type="entry name" value="Znf_CCHC_sf"/>
</dbReference>
<feature type="compositionally biased region" description="Basic and acidic residues" evidence="3">
    <location>
        <begin position="73"/>
        <end position="84"/>
    </location>
</feature>
<protein>
    <recommendedName>
        <fullName evidence="4">CCHC-type domain-containing protein</fullName>
    </recommendedName>
</protein>
<dbReference type="GO" id="GO:0003676">
    <property type="term" value="F:nucleic acid binding"/>
    <property type="evidence" value="ECO:0007669"/>
    <property type="project" value="InterPro"/>
</dbReference>
<dbReference type="HOGENOM" id="CLU_028683_0_0_1"/>
<feature type="compositionally biased region" description="Basic residues" evidence="3">
    <location>
        <begin position="46"/>
        <end position="58"/>
    </location>
</feature>
<feature type="domain" description="CCHC-type" evidence="4">
    <location>
        <begin position="365"/>
        <end position="380"/>
    </location>
</feature>
<accession>S8E722</accession>
<dbReference type="SUPFAM" id="SSF57756">
    <property type="entry name" value="Retrovirus zinc finger-like domains"/>
    <property type="match status" value="1"/>
</dbReference>
<evidence type="ECO:0000313" key="5">
    <source>
        <dbReference type="EMBL" id="EPT00802.1"/>
    </source>
</evidence>
<name>S8E722_FOMSC</name>
<proteinExistence type="predicted"/>
<evidence type="ECO:0000256" key="3">
    <source>
        <dbReference type="SAM" id="MobiDB-lite"/>
    </source>
</evidence>
<sequence>MPPDDTEIIDLTQDSPTNTKHHFIELDSDGEVIGDAKLPTVNGKASGRKRKKPRKKKTKDLEEGEVTQTSMEASREQSAEREKTNGAGGSRPGASRDAGAQVAEAKSLIDRLSGPGVGAFGTGNQYERDEDAPKERTRRPRIRRDRYVDPPPAKSDTRRRSRSPDRLRDTRDPRLPAQEVSTRQNGASGRRRREQSSERSAREPHPSERNNPNNLFFEDAARSEVPTTMKIQQKPTQPAQHVEVPDEPSAALLLPAHVSVLDQDTAVDPQQAAPPPESDSEDEGYIEYLDYDDDRRAPGMVRYFETVDDDEKSARPKTVECPTLWRLYDYVDDAERQVILQAREEKRPLALGQGGEGYIATDEWCYNCGGPGHLGDDCRDVPHVPDFPREPSAFSLYNTLAGPFADPDARPPGKSNTRRPPRDWEVAGAFADGYGAQMPMDVGKQGRRKERARMEQRSREYAEQQQDDDDDWFGRQAKGRGATDTAARESRNGGGGKKINFNLPDKPRREPDDVRRRGGRERDRDRRPYDEYPPGTSRETDSIQIRGAAQYEERGNGRYASIRAKDRDRKDPQRREDRGPRYKGSYAR</sequence>
<evidence type="ECO:0000256" key="1">
    <source>
        <dbReference type="ARBA" id="ARBA00022664"/>
    </source>
</evidence>
<organism evidence="5 6">
    <name type="scientific">Fomitopsis schrenkii</name>
    <name type="common">Brown rot fungus</name>
    <dbReference type="NCBI Taxonomy" id="2126942"/>
    <lineage>
        <taxon>Eukaryota</taxon>
        <taxon>Fungi</taxon>
        <taxon>Dikarya</taxon>
        <taxon>Basidiomycota</taxon>
        <taxon>Agaricomycotina</taxon>
        <taxon>Agaricomycetes</taxon>
        <taxon>Polyporales</taxon>
        <taxon>Fomitopsis</taxon>
    </lineage>
</organism>
<keyword evidence="2" id="KW-0863">Zinc-finger</keyword>
<keyword evidence="1" id="KW-0507">mRNA processing</keyword>
<keyword evidence="6" id="KW-1185">Reference proteome</keyword>
<dbReference type="OrthoDB" id="7608935at2759"/>
<evidence type="ECO:0000313" key="6">
    <source>
        <dbReference type="Proteomes" id="UP000015241"/>
    </source>
</evidence>
<dbReference type="EMBL" id="KE504146">
    <property type="protein sequence ID" value="EPT00802.1"/>
    <property type="molecule type" value="Genomic_DNA"/>
</dbReference>
<reference evidence="5 6" key="1">
    <citation type="journal article" date="2012" name="Science">
        <title>The Paleozoic origin of enzymatic lignin decomposition reconstructed from 31 fungal genomes.</title>
        <authorList>
            <person name="Floudas D."/>
            <person name="Binder M."/>
            <person name="Riley R."/>
            <person name="Barry K."/>
            <person name="Blanchette R.A."/>
            <person name="Henrissat B."/>
            <person name="Martinez A.T."/>
            <person name="Otillar R."/>
            <person name="Spatafora J.W."/>
            <person name="Yadav J.S."/>
            <person name="Aerts A."/>
            <person name="Benoit I."/>
            <person name="Boyd A."/>
            <person name="Carlson A."/>
            <person name="Copeland A."/>
            <person name="Coutinho P.M."/>
            <person name="de Vries R.P."/>
            <person name="Ferreira P."/>
            <person name="Findley K."/>
            <person name="Foster B."/>
            <person name="Gaskell J."/>
            <person name="Glotzer D."/>
            <person name="Gorecki P."/>
            <person name="Heitman J."/>
            <person name="Hesse C."/>
            <person name="Hori C."/>
            <person name="Igarashi K."/>
            <person name="Jurgens J.A."/>
            <person name="Kallen N."/>
            <person name="Kersten P."/>
            <person name="Kohler A."/>
            <person name="Kuees U."/>
            <person name="Kumar T.K.A."/>
            <person name="Kuo A."/>
            <person name="LaButti K."/>
            <person name="Larrondo L.F."/>
            <person name="Lindquist E."/>
            <person name="Ling A."/>
            <person name="Lombard V."/>
            <person name="Lucas S."/>
            <person name="Lundell T."/>
            <person name="Martin R."/>
            <person name="McLaughlin D.J."/>
            <person name="Morgenstern I."/>
            <person name="Morin E."/>
            <person name="Murat C."/>
            <person name="Nagy L.G."/>
            <person name="Nolan M."/>
            <person name="Ohm R.A."/>
            <person name="Patyshakuliyeva A."/>
            <person name="Rokas A."/>
            <person name="Ruiz-Duenas F.J."/>
            <person name="Sabat G."/>
            <person name="Salamov A."/>
            <person name="Samejima M."/>
            <person name="Schmutz J."/>
            <person name="Slot J.C."/>
            <person name="St John F."/>
            <person name="Stenlid J."/>
            <person name="Sun H."/>
            <person name="Sun S."/>
            <person name="Syed K."/>
            <person name="Tsang A."/>
            <person name="Wiebenga A."/>
            <person name="Young D."/>
            <person name="Pisabarro A."/>
            <person name="Eastwood D.C."/>
            <person name="Martin F."/>
            <person name="Cullen D."/>
            <person name="Grigoriev I.V."/>
            <person name="Hibbett D.S."/>
        </authorList>
    </citation>
    <scope>NUCLEOTIDE SEQUENCE</scope>
    <source>
        <strain evidence="6">FP-58527</strain>
    </source>
</reference>
<dbReference type="AlphaFoldDB" id="S8E722"/>
<dbReference type="Gene3D" id="4.10.60.10">
    <property type="entry name" value="Zinc finger, CCHC-type"/>
    <property type="match status" value="1"/>
</dbReference>
<dbReference type="Proteomes" id="UP000015241">
    <property type="component" value="Unassembled WGS sequence"/>
</dbReference>
<feature type="compositionally biased region" description="Basic and acidic residues" evidence="3">
    <location>
        <begin position="452"/>
        <end position="462"/>
    </location>
</feature>
<keyword evidence="2" id="KW-0479">Metal-binding</keyword>
<evidence type="ECO:0000259" key="4">
    <source>
        <dbReference type="PROSITE" id="PS50158"/>
    </source>
</evidence>
<dbReference type="PROSITE" id="PS50158">
    <property type="entry name" value="ZF_CCHC"/>
    <property type="match status" value="1"/>
</dbReference>
<dbReference type="Pfam" id="PF00098">
    <property type="entry name" value="zf-CCHC"/>
    <property type="match status" value="1"/>
</dbReference>
<dbReference type="GO" id="GO:0008270">
    <property type="term" value="F:zinc ion binding"/>
    <property type="evidence" value="ECO:0007669"/>
    <property type="project" value="UniProtKB-KW"/>
</dbReference>
<feature type="region of interest" description="Disordered" evidence="3">
    <location>
        <begin position="1"/>
        <end position="247"/>
    </location>
</feature>
<dbReference type="eggNOG" id="KOG4400">
    <property type="taxonomic scope" value="Eukaryota"/>
</dbReference>
<feature type="compositionally biased region" description="Basic and acidic residues" evidence="3">
    <location>
        <begin position="563"/>
        <end position="580"/>
    </location>
</feature>
<gene>
    <name evidence="5" type="ORF">FOMPIDRAFT_1049312</name>
</gene>
<evidence type="ECO:0000256" key="2">
    <source>
        <dbReference type="PROSITE-ProRule" id="PRU00047"/>
    </source>
</evidence>
<feature type="compositionally biased region" description="Polar residues" evidence="3">
    <location>
        <begin position="225"/>
        <end position="239"/>
    </location>
</feature>
<dbReference type="GO" id="GO:0006397">
    <property type="term" value="P:mRNA processing"/>
    <property type="evidence" value="ECO:0007669"/>
    <property type="project" value="UniProtKB-KW"/>
</dbReference>
<feature type="compositionally biased region" description="Basic and acidic residues" evidence="3">
    <location>
        <begin position="194"/>
        <end position="208"/>
    </location>
</feature>
<feature type="compositionally biased region" description="Basic and acidic residues" evidence="3">
    <location>
        <begin position="505"/>
        <end position="530"/>
    </location>
</feature>
<dbReference type="STRING" id="743788.S8E722"/>
<feature type="compositionally biased region" description="Basic and acidic residues" evidence="3">
    <location>
        <begin position="155"/>
        <end position="174"/>
    </location>
</feature>